<dbReference type="SMART" id="SM00387">
    <property type="entry name" value="HATPase_c"/>
    <property type="match status" value="1"/>
</dbReference>
<evidence type="ECO:0000256" key="15">
    <source>
        <dbReference type="ARBA" id="ARBA00023136"/>
    </source>
</evidence>
<evidence type="ECO:0000259" key="21">
    <source>
        <dbReference type="PROSITE" id="PS50894"/>
    </source>
</evidence>
<dbReference type="GO" id="GO:0005524">
    <property type="term" value="F:ATP binding"/>
    <property type="evidence" value="ECO:0007669"/>
    <property type="project" value="UniProtKB-KW"/>
</dbReference>
<dbReference type="CDD" id="cd17546">
    <property type="entry name" value="REC_hyHK_CKI1_RcsC-like"/>
    <property type="match status" value="1"/>
</dbReference>
<evidence type="ECO:0000256" key="4">
    <source>
        <dbReference type="ARBA" id="ARBA00022475"/>
    </source>
</evidence>
<dbReference type="SMART" id="SM00062">
    <property type="entry name" value="PBPb"/>
    <property type="match status" value="2"/>
</dbReference>
<comment type="catalytic activity">
    <reaction evidence="1">
        <text>ATP + protein L-histidine = ADP + protein N-phospho-L-histidine.</text>
        <dbReference type="EC" id="2.7.13.3"/>
    </reaction>
</comment>
<keyword evidence="13" id="KW-1133">Transmembrane helix</keyword>
<dbReference type="SUPFAM" id="SSF52172">
    <property type="entry name" value="CheY-like"/>
    <property type="match status" value="1"/>
</dbReference>
<dbReference type="InterPro" id="IPR049870">
    <property type="entry name" value="BvgS-like_periplasmic1"/>
</dbReference>
<evidence type="ECO:0000256" key="7">
    <source>
        <dbReference type="ARBA" id="ARBA00022679"/>
    </source>
</evidence>
<dbReference type="CDD" id="cd13705">
    <property type="entry name" value="PBP2_BvgS_D1"/>
    <property type="match status" value="1"/>
</dbReference>
<dbReference type="PRINTS" id="PR00344">
    <property type="entry name" value="BCTRLSENSOR"/>
</dbReference>
<dbReference type="Pfam" id="PF00989">
    <property type="entry name" value="PAS"/>
    <property type="match status" value="1"/>
</dbReference>
<dbReference type="Pfam" id="PF00497">
    <property type="entry name" value="SBP_bac_3"/>
    <property type="match status" value="2"/>
</dbReference>
<keyword evidence="15" id="KW-0472">Membrane</keyword>
<evidence type="ECO:0000256" key="3">
    <source>
        <dbReference type="ARBA" id="ARBA00012438"/>
    </source>
</evidence>
<proteinExistence type="predicted"/>
<dbReference type="FunFam" id="3.30.565.10:FF:000010">
    <property type="entry name" value="Sensor histidine kinase RcsC"/>
    <property type="match status" value="1"/>
</dbReference>
<dbReference type="SUPFAM" id="SSF55785">
    <property type="entry name" value="PYP-like sensor domain (PAS domain)"/>
    <property type="match status" value="1"/>
</dbReference>
<feature type="modified residue" description="Phosphohistidine" evidence="16">
    <location>
        <position position="1112"/>
    </location>
</feature>
<dbReference type="InterPro" id="IPR004358">
    <property type="entry name" value="Sig_transdc_His_kin-like_C"/>
</dbReference>
<evidence type="ECO:0000256" key="2">
    <source>
        <dbReference type="ARBA" id="ARBA00004429"/>
    </source>
</evidence>
<evidence type="ECO:0000313" key="23">
    <source>
        <dbReference type="Proteomes" id="UP000050864"/>
    </source>
</evidence>
<dbReference type="GO" id="GO:0009927">
    <property type="term" value="F:histidine phosphotransfer kinase activity"/>
    <property type="evidence" value="ECO:0007669"/>
    <property type="project" value="TreeGrafter"/>
</dbReference>
<dbReference type="GO" id="GO:0005886">
    <property type="term" value="C:plasma membrane"/>
    <property type="evidence" value="ECO:0007669"/>
    <property type="project" value="UniProtKB-SubCell"/>
</dbReference>
<dbReference type="PROSITE" id="PS50110">
    <property type="entry name" value="RESPONSE_REGULATORY"/>
    <property type="match status" value="1"/>
</dbReference>
<dbReference type="SUPFAM" id="SSF53850">
    <property type="entry name" value="Periplasmic binding protein-like II"/>
    <property type="match status" value="2"/>
</dbReference>
<dbReference type="Pfam" id="PF00072">
    <property type="entry name" value="Response_reg"/>
    <property type="match status" value="1"/>
</dbReference>
<dbReference type="PROSITE" id="PS50894">
    <property type="entry name" value="HPT"/>
    <property type="match status" value="1"/>
</dbReference>
<dbReference type="STRING" id="405444.ABB26_14570"/>
<evidence type="ECO:0000256" key="1">
    <source>
        <dbReference type="ARBA" id="ARBA00000085"/>
    </source>
</evidence>
<keyword evidence="7" id="KW-0808">Transferase</keyword>
<dbReference type="Gene3D" id="3.40.190.10">
    <property type="entry name" value="Periplasmic binding protein-like II"/>
    <property type="match status" value="4"/>
</dbReference>
<dbReference type="GO" id="GO:0006355">
    <property type="term" value="P:regulation of DNA-templated transcription"/>
    <property type="evidence" value="ECO:0007669"/>
    <property type="project" value="InterPro"/>
</dbReference>
<dbReference type="InterPro" id="IPR036641">
    <property type="entry name" value="HPT_dom_sf"/>
</dbReference>
<evidence type="ECO:0000256" key="16">
    <source>
        <dbReference type="PROSITE-ProRule" id="PRU00110"/>
    </source>
</evidence>
<dbReference type="AlphaFoldDB" id="A0A0R0C9X5"/>
<dbReference type="Gene3D" id="1.10.287.130">
    <property type="match status" value="1"/>
</dbReference>
<keyword evidence="6 17" id="KW-0597">Phosphoprotein</keyword>
<dbReference type="SMART" id="SM00388">
    <property type="entry name" value="HisKA"/>
    <property type="match status" value="1"/>
</dbReference>
<dbReference type="PATRIC" id="fig|405444.3.peg.2020"/>
<dbReference type="PROSITE" id="PS50109">
    <property type="entry name" value="HIS_KIN"/>
    <property type="match status" value="1"/>
</dbReference>
<dbReference type="InterPro" id="IPR003594">
    <property type="entry name" value="HATPase_dom"/>
</dbReference>
<evidence type="ECO:0000256" key="6">
    <source>
        <dbReference type="ARBA" id="ARBA00022553"/>
    </source>
</evidence>
<feature type="domain" description="PAS" evidence="20">
    <location>
        <begin position="537"/>
        <end position="585"/>
    </location>
</feature>
<dbReference type="EC" id="2.7.13.3" evidence="3"/>
<dbReference type="Pfam" id="PF01627">
    <property type="entry name" value="Hpt"/>
    <property type="match status" value="1"/>
</dbReference>
<dbReference type="InterPro" id="IPR036097">
    <property type="entry name" value="HisK_dim/P_sf"/>
</dbReference>
<keyword evidence="10" id="KW-0547">Nucleotide-binding</keyword>
<reference evidence="22 23" key="1">
    <citation type="submission" date="2015-05" db="EMBL/GenBank/DDBJ databases">
        <title>Genome sequencing and analysis of members of genus Stenotrophomonas.</title>
        <authorList>
            <person name="Patil P.P."/>
            <person name="Midha S."/>
            <person name="Patil P.B."/>
        </authorList>
    </citation>
    <scope>NUCLEOTIDE SEQUENCE [LARGE SCALE GENOMIC DNA]</scope>
    <source>
        <strain evidence="22 23">DSM 18929</strain>
    </source>
</reference>
<dbReference type="NCBIfam" id="TIGR00229">
    <property type="entry name" value="sensory_box"/>
    <property type="match status" value="1"/>
</dbReference>
<dbReference type="Gene3D" id="1.20.120.160">
    <property type="entry name" value="HPT domain"/>
    <property type="match status" value="1"/>
</dbReference>
<keyword evidence="14" id="KW-0902">Two-component regulatory system</keyword>
<dbReference type="CDD" id="cd00088">
    <property type="entry name" value="HPT"/>
    <property type="match status" value="1"/>
</dbReference>
<dbReference type="GO" id="GO:0000155">
    <property type="term" value="F:phosphorelay sensor kinase activity"/>
    <property type="evidence" value="ECO:0007669"/>
    <property type="project" value="InterPro"/>
</dbReference>
<comment type="caution">
    <text evidence="22">The sequence shown here is derived from an EMBL/GenBank/DDBJ whole genome shotgun (WGS) entry which is preliminary data.</text>
</comment>
<evidence type="ECO:0000256" key="12">
    <source>
        <dbReference type="ARBA" id="ARBA00022840"/>
    </source>
</evidence>
<keyword evidence="4" id="KW-1003">Cell membrane</keyword>
<dbReference type="InterPro" id="IPR013767">
    <property type="entry name" value="PAS_fold"/>
</dbReference>
<evidence type="ECO:0000256" key="14">
    <source>
        <dbReference type="ARBA" id="ARBA00023012"/>
    </source>
</evidence>
<evidence type="ECO:0000259" key="19">
    <source>
        <dbReference type="PROSITE" id="PS50110"/>
    </source>
</evidence>
<keyword evidence="23" id="KW-1185">Reference proteome</keyword>
<dbReference type="CDD" id="cd13707">
    <property type="entry name" value="PBP2_BvgS_D2"/>
    <property type="match status" value="1"/>
</dbReference>
<dbReference type="Pfam" id="PF00512">
    <property type="entry name" value="HisKA"/>
    <property type="match status" value="1"/>
</dbReference>
<dbReference type="PANTHER" id="PTHR43047:SF72">
    <property type="entry name" value="OSMOSENSING HISTIDINE PROTEIN KINASE SLN1"/>
    <property type="match status" value="1"/>
</dbReference>
<dbReference type="SUPFAM" id="SSF55874">
    <property type="entry name" value="ATPase domain of HSP90 chaperone/DNA topoisomerase II/histidine kinase"/>
    <property type="match status" value="1"/>
</dbReference>
<evidence type="ECO:0000259" key="18">
    <source>
        <dbReference type="PROSITE" id="PS50109"/>
    </source>
</evidence>
<dbReference type="Gene3D" id="3.40.50.2300">
    <property type="match status" value="1"/>
</dbReference>
<dbReference type="Gene3D" id="3.30.450.20">
    <property type="entry name" value="PAS domain"/>
    <property type="match status" value="1"/>
</dbReference>
<evidence type="ECO:0000256" key="17">
    <source>
        <dbReference type="PROSITE-ProRule" id="PRU00169"/>
    </source>
</evidence>
<dbReference type="InterPro" id="IPR001638">
    <property type="entry name" value="Solute-binding_3/MltF_N"/>
</dbReference>
<dbReference type="InterPro" id="IPR005467">
    <property type="entry name" value="His_kinase_dom"/>
</dbReference>
<dbReference type="CDD" id="cd00082">
    <property type="entry name" value="HisKA"/>
    <property type="match status" value="1"/>
</dbReference>
<dbReference type="InterPro" id="IPR000014">
    <property type="entry name" value="PAS"/>
</dbReference>
<evidence type="ECO:0000256" key="9">
    <source>
        <dbReference type="ARBA" id="ARBA00022729"/>
    </source>
</evidence>
<dbReference type="InterPro" id="IPR049871">
    <property type="entry name" value="BvgS-like_periplasmic2"/>
</dbReference>
<keyword evidence="5" id="KW-0997">Cell inner membrane</keyword>
<evidence type="ECO:0000259" key="20">
    <source>
        <dbReference type="PROSITE" id="PS50112"/>
    </source>
</evidence>
<dbReference type="InterPro" id="IPR003661">
    <property type="entry name" value="HisK_dim/P_dom"/>
</dbReference>
<dbReference type="Pfam" id="PF02518">
    <property type="entry name" value="HATPase_c"/>
    <property type="match status" value="1"/>
</dbReference>
<comment type="subcellular location">
    <subcellularLocation>
        <location evidence="2">Cell inner membrane</location>
        <topology evidence="2">Multi-pass membrane protein</topology>
    </subcellularLocation>
</comment>
<feature type="domain" description="Histidine kinase" evidence="18">
    <location>
        <begin position="681"/>
        <end position="902"/>
    </location>
</feature>
<organism evidence="22 23">
    <name type="scientific">Stenotrophomonas humi</name>
    <dbReference type="NCBI Taxonomy" id="405444"/>
    <lineage>
        <taxon>Bacteria</taxon>
        <taxon>Pseudomonadati</taxon>
        <taxon>Pseudomonadota</taxon>
        <taxon>Gammaproteobacteria</taxon>
        <taxon>Lysobacterales</taxon>
        <taxon>Lysobacteraceae</taxon>
        <taxon>Stenotrophomonas</taxon>
    </lineage>
</organism>
<dbReference type="SMART" id="SM00448">
    <property type="entry name" value="REC"/>
    <property type="match status" value="1"/>
</dbReference>
<feature type="domain" description="HPt" evidence="21">
    <location>
        <begin position="1073"/>
        <end position="1168"/>
    </location>
</feature>
<name>A0A0R0C9X5_9GAMM</name>
<keyword evidence="8" id="KW-0812">Transmembrane</keyword>
<dbReference type="CDD" id="cd16922">
    <property type="entry name" value="HATPase_EvgS-ArcB-TorS-like"/>
    <property type="match status" value="1"/>
</dbReference>
<evidence type="ECO:0000313" key="22">
    <source>
        <dbReference type="EMBL" id="KRG62967.1"/>
    </source>
</evidence>
<dbReference type="SUPFAM" id="SSF47384">
    <property type="entry name" value="Homodimeric domain of signal transducing histidine kinase"/>
    <property type="match status" value="1"/>
</dbReference>
<dbReference type="PANTHER" id="PTHR43047">
    <property type="entry name" value="TWO-COMPONENT HISTIDINE PROTEIN KINASE"/>
    <property type="match status" value="1"/>
</dbReference>
<feature type="modified residue" description="4-aspartylphosphate" evidence="17">
    <location>
        <position position="974"/>
    </location>
</feature>
<keyword evidence="11 22" id="KW-0418">Kinase</keyword>
<dbReference type="EMBL" id="LDJI01000027">
    <property type="protein sequence ID" value="KRG62967.1"/>
    <property type="molecule type" value="Genomic_DNA"/>
</dbReference>
<dbReference type="InterPro" id="IPR036890">
    <property type="entry name" value="HATPase_C_sf"/>
</dbReference>
<keyword evidence="9" id="KW-0732">Signal</keyword>
<dbReference type="Proteomes" id="UP000050864">
    <property type="component" value="Unassembled WGS sequence"/>
</dbReference>
<dbReference type="PROSITE" id="PS50112">
    <property type="entry name" value="PAS"/>
    <property type="match status" value="1"/>
</dbReference>
<protein>
    <recommendedName>
        <fullName evidence="3">histidine kinase</fullName>
        <ecNumber evidence="3">2.7.13.3</ecNumber>
    </recommendedName>
</protein>
<gene>
    <name evidence="22" type="ORF">ABB26_14570</name>
</gene>
<evidence type="ECO:0000256" key="10">
    <source>
        <dbReference type="ARBA" id="ARBA00022741"/>
    </source>
</evidence>
<evidence type="ECO:0000256" key="8">
    <source>
        <dbReference type="ARBA" id="ARBA00022692"/>
    </source>
</evidence>
<evidence type="ECO:0000256" key="13">
    <source>
        <dbReference type="ARBA" id="ARBA00022989"/>
    </source>
</evidence>
<evidence type="ECO:0000256" key="5">
    <source>
        <dbReference type="ARBA" id="ARBA00022519"/>
    </source>
</evidence>
<dbReference type="CDD" id="cd00130">
    <property type="entry name" value="PAS"/>
    <property type="match status" value="1"/>
</dbReference>
<dbReference type="InterPro" id="IPR011006">
    <property type="entry name" value="CheY-like_superfamily"/>
</dbReference>
<dbReference type="InterPro" id="IPR035965">
    <property type="entry name" value="PAS-like_dom_sf"/>
</dbReference>
<dbReference type="InterPro" id="IPR008207">
    <property type="entry name" value="Sig_transdc_His_kin_Hpt_dom"/>
</dbReference>
<sequence>MEFRIRAANHDASALIDRAELYRGLAAAPPSFSPVEILSGDSHYEGVTADVLGAVSRMLNMDVRIVRFPSRAAALDALEEGRVDVVGSSNTYELGSHNVELTRSYLRDEPALYVRKTETRMMPQRLTGLRVAMTEDYLPQAPLNALFPGAVIDTYASREQALSALAFGRADLYLGDAVSSNYLINLNYFNYVRIYQVLDVPTGGFAFAVHADAERLKSILNSALTSVRGYHSGEILKRWSGGGSVASSDRVVLTDQEQRWIDQNPVVRFAVSNDTAPLSYFDADGRFSGISADVLRAVSVRTGLEFKPTKADHVGGQLDALDQHDADLTLLIPTTMREDQFGFSRPFVHTAFAIITRDKPGEPKDVLSLRGKRIALPAKHALRELLQPAWAYRFIESEGMAESLDMVAHGEADATMALLPIAQYYTSTLHEGVLKVANVVEDTPTGLAFASRKGDVELASILQKALLQIPPDEIDIFQNRWRPKSDVAKSAWVDYRSLIYKVAGIAFLLILVSLAWNLHIRTQYKRRQQAEEALGEQLNFMESLINGTPHPIYVRDCEARMVTCNSNYLVAFGASRESVIGKTALEGVKLDRQEALQFHNDYLWVIRNGKPLEVDRTLHLPGRILSVYHWIHPYYDAHRQMKGVICGWIDVSDRRQLMEDLRTAVDAADQSSRAKTTFLATMSHEIRTPMSAVIGMLELAMMHAAKGRFDKSSIEVAYDSARGLLELIGDILDVVRIESGHSSLSPRRANLRDIIESVVRVFDGLARQKSLTLSLQMDGVADHDVLVDPMRLKQVLSNLVGNAIKFTDAGGVKVHVEGRPLSDGRMRIRLVVEDSGIGILEDDLQGLFEPFAQADHGRISRGGTGLGLPICKSLCELMGGNIVVSSVKGEGTRVTLEIPFNVLPDVGEPSSVHQEEVAQEHPAMRILVVDDQQANRVLLTEQLRLFGQTVYSAENGEEGLQLWRQNAIDVIITDCNMPVMSGYEMARAIRQAEDDSAMMPCAIIGFTANAQPEEKMKCRNAGMDDCLFKPVGLKALSRLLMSLAGMSRGYGAAPLVEGDGSIASVLRELDGGDLSIRRMLLEEARQDYVDDLSQLGVQRTCVDPPALARLVHRVKGGAQVLQAKGVVVACMEVERLCDAEHMDHARIIAAIERVEQELALLISQVDAFRGAAGSVA</sequence>
<evidence type="ECO:0000256" key="11">
    <source>
        <dbReference type="ARBA" id="ARBA00022777"/>
    </source>
</evidence>
<accession>A0A0R0C9X5</accession>
<dbReference type="InterPro" id="IPR001789">
    <property type="entry name" value="Sig_transdc_resp-reg_receiver"/>
</dbReference>
<dbReference type="Gene3D" id="3.30.565.10">
    <property type="entry name" value="Histidine kinase-like ATPase, C-terminal domain"/>
    <property type="match status" value="1"/>
</dbReference>
<feature type="domain" description="Response regulatory" evidence="19">
    <location>
        <begin position="925"/>
        <end position="1044"/>
    </location>
</feature>
<keyword evidence="12" id="KW-0067">ATP-binding</keyword>